<reference evidence="1 2" key="1">
    <citation type="submission" date="2016-10" db="EMBL/GenBank/DDBJ databases">
        <authorList>
            <person name="de Groot N.N."/>
        </authorList>
    </citation>
    <scope>NUCLEOTIDE SEQUENCE [LARGE SCALE GENOMIC DNA]</scope>
    <source>
        <strain evidence="1 2">R5</strain>
    </source>
</reference>
<gene>
    <name evidence="1" type="ORF">SAMN05216337_109610</name>
</gene>
<evidence type="ECO:0000313" key="2">
    <source>
        <dbReference type="Proteomes" id="UP000199245"/>
    </source>
</evidence>
<accession>A0A1G7QHF9</accession>
<proteinExistence type="predicted"/>
<dbReference type="EMBL" id="FMZW01000096">
    <property type="protein sequence ID" value="SDF97050.1"/>
    <property type="molecule type" value="Genomic_DNA"/>
</dbReference>
<dbReference type="Proteomes" id="UP000199245">
    <property type="component" value="Unassembled WGS sequence"/>
</dbReference>
<sequence>MPNLLPPRVQAKLATLKDAEQQALTIMTYNQRAIDDADRSLATAPQDRVAVIEREIVRLRALQPDYQAGHRALTDLVAKVARFLALLPANVELEDARPIRAKTKSGETHLQAVQRLRGRIMEVISERGSVERASPTTKEMKAAAKRYVESLALRGTPRLIIEHEKFDMQFGRGTMSDFLPPEAMLAWVDPALLQRRLDEMIDELPKPGRQIDADERKQRLDEIKAELFDLERHECAHIDAARDEGTVISHRPNVDIKALLGLVTSRSKANAA</sequence>
<organism evidence="1 2">
    <name type="scientific">Bradyrhizobium brasilense</name>
    <dbReference type="NCBI Taxonomy" id="1419277"/>
    <lineage>
        <taxon>Bacteria</taxon>
        <taxon>Pseudomonadati</taxon>
        <taxon>Pseudomonadota</taxon>
        <taxon>Alphaproteobacteria</taxon>
        <taxon>Hyphomicrobiales</taxon>
        <taxon>Nitrobacteraceae</taxon>
        <taxon>Bradyrhizobium</taxon>
    </lineage>
</organism>
<protein>
    <submittedName>
        <fullName evidence="1">Uncharacterized protein</fullName>
    </submittedName>
</protein>
<dbReference type="AlphaFoldDB" id="A0A1G7QHF9"/>
<dbReference type="RefSeq" id="WP_143029872.1">
    <property type="nucleotide sequence ID" value="NZ_FMZW01000096.1"/>
</dbReference>
<evidence type="ECO:0000313" key="1">
    <source>
        <dbReference type="EMBL" id="SDF97050.1"/>
    </source>
</evidence>
<name>A0A1G7QHF9_9BRAD</name>